<proteinExistence type="predicted"/>
<sequence length="593" mass="67342">MMGRRKKTADPSFATHVSFFENIAVDQDCNIIENVTEYDEQIVKDALPAFSVTAVKVDPRVFGLGVARARIYIIAIRRSKLRWKPGFCLEDFMDSVTAQVTLQSTDYFWKKLPPQNLSRSDDTRLQNDGMKTFTFQGFQELELKDQNLKDYQGSRYKHMVDLSQLARNNRGRGETIDNAAHKRCLTGAELLASHTLPTTPAQAKWAGTPQLALDSVKETNQVCMSGNAMNATGGAELHSVPFLAMTLLKPSDGFPLLQDWLTIATDIFHQGFEGWRECVEVRCLDGSSLGKPLQYACLTPTKGITRSSIIMFGILFTFYNFKDKMTDEEVNDFSRWLKSLCSFRVKLMVDPIPELDFRRLQIHEQQAEKQRKNPLQKTMIFGRRAAELDPSIDSRTAFMSAVAEYNSYGSAATNQKWQIDETSASQMYGFKAGSDLDLRASKRSTRAAACRLPASEWNNELDRMCLAYYIMEQMEMATTQDEDRMFDDDVMKTVVKRTVTFDLVDQRLETMSKDSRKMAFDADCLKLTRDVAQLGRLYDEEAKNARSNRLQRVLHLKHQNCLGGKVVSSYMDMNMRCVSGKNPDLETAAEKAL</sequence>
<comment type="caution">
    <text evidence="1">The sequence shown here is derived from an EMBL/GenBank/DDBJ whole genome shotgun (WGS) entry which is preliminary data.</text>
</comment>
<dbReference type="Proteomes" id="UP001642464">
    <property type="component" value="Unassembled WGS sequence"/>
</dbReference>
<keyword evidence="2" id="KW-1185">Reference proteome</keyword>
<evidence type="ECO:0000313" key="2">
    <source>
        <dbReference type="Proteomes" id="UP001642464"/>
    </source>
</evidence>
<reference evidence="1 2" key="1">
    <citation type="submission" date="2024-02" db="EMBL/GenBank/DDBJ databases">
        <authorList>
            <person name="Chen Y."/>
            <person name="Shah S."/>
            <person name="Dougan E. K."/>
            <person name="Thang M."/>
            <person name="Chan C."/>
        </authorList>
    </citation>
    <scope>NUCLEOTIDE SEQUENCE [LARGE SCALE GENOMIC DNA]</scope>
</reference>
<evidence type="ECO:0000313" key="1">
    <source>
        <dbReference type="EMBL" id="CAK9103601.1"/>
    </source>
</evidence>
<name>A0ABP0RWI1_9DINO</name>
<dbReference type="EMBL" id="CAXAMM010042217">
    <property type="protein sequence ID" value="CAK9103601.1"/>
    <property type="molecule type" value="Genomic_DNA"/>
</dbReference>
<protein>
    <submittedName>
        <fullName evidence="1">Uncharacterized protein</fullName>
    </submittedName>
</protein>
<accession>A0ABP0RWI1</accession>
<gene>
    <name evidence="1" type="ORF">SCF082_LOCUS48384</name>
</gene>
<organism evidence="1 2">
    <name type="scientific">Durusdinium trenchii</name>
    <dbReference type="NCBI Taxonomy" id="1381693"/>
    <lineage>
        <taxon>Eukaryota</taxon>
        <taxon>Sar</taxon>
        <taxon>Alveolata</taxon>
        <taxon>Dinophyceae</taxon>
        <taxon>Suessiales</taxon>
        <taxon>Symbiodiniaceae</taxon>
        <taxon>Durusdinium</taxon>
    </lineage>
</organism>